<sequence>MSSIRRKKTVLGYAGVYYLYMNMLKARSPRSVWMKNWMSDKTKFGHLPLLQELRTNNPEDFINYLRIDGTTFDHLLSLIGPLIQKEDTVMRECIPPEQRLLATLTYLASGMSYQRLKFSTAISAPSLCEIIPETCAALYQVLKKDYLTVSNIL</sequence>
<name>A0AAV0WDW3_9HEMI</name>
<evidence type="ECO:0000313" key="2">
    <source>
        <dbReference type="Proteomes" id="UP001160148"/>
    </source>
</evidence>
<dbReference type="Proteomes" id="UP001160148">
    <property type="component" value="Unassembled WGS sequence"/>
</dbReference>
<reference evidence="1 2" key="1">
    <citation type="submission" date="2023-01" db="EMBL/GenBank/DDBJ databases">
        <authorList>
            <person name="Whitehead M."/>
        </authorList>
    </citation>
    <scope>NUCLEOTIDE SEQUENCE [LARGE SCALE GENOMIC DNA]</scope>
</reference>
<dbReference type="EMBL" id="CARXXK010000002">
    <property type="protein sequence ID" value="CAI6353912.1"/>
    <property type="molecule type" value="Genomic_DNA"/>
</dbReference>
<organism evidence="1 2">
    <name type="scientific">Macrosiphum euphorbiae</name>
    <name type="common">potato aphid</name>
    <dbReference type="NCBI Taxonomy" id="13131"/>
    <lineage>
        <taxon>Eukaryota</taxon>
        <taxon>Metazoa</taxon>
        <taxon>Ecdysozoa</taxon>
        <taxon>Arthropoda</taxon>
        <taxon>Hexapoda</taxon>
        <taxon>Insecta</taxon>
        <taxon>Pterygota</taxon>
        <taxon>Neoptera</taxon>
        <taxon>Paraneoptera</taxon>
        <taxon>Hemiptera</taxon>
        <taxon>Sternorrhyncha</taxon>
        <taxon>Aphidomorpha</taxon>
        <taxon>Aphidoidea</taxon>
        <taxon>Aphididae</taxon>
        <taxon>Macrosiphini</taxon>
        <taxon>Macrosiphum</taxon>
    </lineage>
</organism>
<proteinExistence type="predicted"/>
<keyword evidence="2" id="KW-1185">Reference proteome</keyword>
<dbReference type="AlphaFoldDB" id="A0AAV0WDW3"/>
<comment type="caution">
    <text evidence="1">The sequence shown here is derived from an EMBL/GenBank/DDBJ whole genome shotgun (WGS) entry which is preliminary data.</text>
</comment>
<accession>A0AAV0WDW3</accession>
<gene>
    <name evidence="1" type="ORF">MEUPH1_LOCUS9975</name>
</gene>
<evidence type="ECO:0000313" key="1">
    <source>
        <dbReference type="EMBL" id="CAI6353912.1"/>
    </source>
</evidence>
<protein>
    <submittedName>
        <fullName evidence="1">Uncharacterized protein</fullName>
    </submittedName>
</protein>